<dbReference type="GeneID" id="25269582"/>
<evidence type="ECO:0000313" key="2">
    <source>
        <dbReference type="Proteomes" id="UP000018050"/>
    </source>
</evidence>
<dbReference type="VEuPathDB" id="ToxoDB:EAH_00015120"/>
<accession>U6GLJ4</accession>
<proteinExistence type="predicted"/>
<name>U6GLJ4_EIMAC</name>
<organism evidence="1 2">
    <name type="scientific">Eimeria acervulina</name>
    <name type="common">Coccidian parasite</name>
    <dbReference type="NCBI Taxonomy" id="5801"/>
    <lineage>
        <taxon>Eukaryota</taxon>
        <taxon>Sar</taxon>
        <taxon>Alveolata</taxon>
        <taxon>Apicomplexa</taxon>
        <taxon>Conoidasida</taxon>
        <taxon>Coccidia</taxon>
        <taxon>Eucoccidiorida</taxon>
        <taxon>Eimeriorina</taxon>
        <taxon>Eimeriidae</taxon>
        <taxon>Eimeria</taxon>
    </lineage>
</organism>
<dbReference type="RefSeq" id="XP_013249590.1">
    <property type="nucleotide sequence ID" value="XM_013394136.1"/>
</dbReference>
<sequence length="227" mass="24738">MVDDPREMKCYNATGCANAALLCFLSTPTLVEKTKPISDGTWKKILDLKEANSGTTDKETIKFTEREEAENCLAEINEFRTQESLGLKPFVARDKTSVDSLKPVDYEALAKGLTCEALKAGNAPIMSDTADASVMYYSGTSATCFEALNAWKEGYKKFSNVTIPPKYTSTEELYKTGAATNFISLVSEGTDTKTTCYTVSGCTEQGLVCVLQPAAFKKEELPITSAF</sequence>
<dbReference type="OMA" id="PISENTW"/>
<dbReference type="Pfam" id="PF11054">
    <property type="entry name" value="Surface_antigen"/>
    <property type="match status" value="1"/>
</dbReference>
<dbReference type="AlphaFoldDB" id="U6GLJ4"/>
<keyword evidence="2" id="KW-1185">Reference proteome</keyword>
<evidence type="ECO:0000313" key="1">
    <source>
        <dbReference type="EMBL" id="CDI80462.1"/>
    </source>
</evidence>
<dbReference type="EMBL" id="HG671212">
    <property type="protein sequence ID" value="CDI80462.1"/>
    <property type="molecule type" value="Genomic_DNA"/>
</dbReference>
<dbReference type="InterPro" id="IPR021288">
    <property type="entry name" value="Surface_antigen"/>
</dbReference>
<protein>
    <submittedName>
        <fullName evidence="1">SAG family member</fullName>
    </submittedName>
</protein>
<reference evidence="1" key="2">
    <citation type="submission" date="2013-10" db="EMBL/GenBank/DDBJ databases">
        <authorList>
            <person name="Aslett M."/>
        </authorList>
    </citation>
    <scope>NUCLEOTIDE SEQUENCE</scope>
    <source>
        <strain evidence="1">Houghton</strain>
    </source>
</reference>
<gene>
    <name evidence="1" type="ORF">EAH_00015120</name>
</gene>
<dbReference type="Proteomes" id="UP000018050">
    <property type="component" value="Unassembled WGS sequence"/>
</dbReference>
<reference evidence="1" key="1">
    <citation type="submission" date="2013-10" db="EMBL/GenBank/DDBJ databases">
        <title>Genomic analysis of the causative agents of coccidiosis in chickens.</title>
        <authorList>
            <person name="Reid A.J."/>
            <person name="Blake D."/>
            <person name="Billington K."/>
            <person name="Browne H."/>
            <person name="Dunn M."/>
            <person name="Hung S."/>
            <person name="Kawahara F."/>
            <person name="Miranda-Saavedra D."/>
            <person name="Mourier T."/>
            <person name="Nagra H."/>
            <person name="Otto T.D."/>
            <person name="Rawlings N."/>
            <person name="Sanchez A."/>
            <person name="Sanders M."/>
            <person name="Subramaniam C."/>
            <person name="Tay Y."/>
            <person name="Dear P."/>
            <person name="Doerig C."/>
            <person name="Gruber A."/>
            <person name="Parkinson J."/>
            <person name="Shirley M."/>
            <person name="Wan K.L."/>
            <person name="Berriman M."/>
            <person name="Tomley F."/>
            <person name="Pain A."/>
        </authorList>
    </citation>
    <scope>NUCLEOTIDE SEQUENCE</scope>
    <source>
        <strain evidence="1">Houghton</strain>
    </source>
</reference>